<protein>
    <submittedName>
        <fullName evidence="1">Uncharacterized protein</fullName>
    </submittedName>
</protein>
<dbReference type="Gramene" id="KXG35616">
    <property type="protein sequence ID" value="KXG35616"/>
    <property type="gene ID" value="SORBI_3002G199800"/>
</dbReference>
<sequence>MGSQELVVRSDPRVVSTGRSCARRRRAACLRGSLPSITSQGRLEREPGEDLRRTALAVAPCRRNDRAQSRSIFSPNIREVVKLQPDYRSRLLICLFMSTSIEGVFVRWSSSGDSSYGYGEIERTAPVWSADISPSQRAAVKVVWLNSLGYRLSTNISTFM</sequence>
<gene>
    <name evidence="1" type="ORF">SORBI_3002G199800</name>
</gene>
<organism evidence="1 2">
    <name type="scientific">Sorghum bicolor</name>
    <name type="common">Sorghum</name>
    <name type="synonym">Sorghum vulgare</name>
    <dbReference type="NCBI Taxonomy" id="4558"/>
    <lineage>
        <taxon>Eukaryota</taxon>
        <taxon>Viridiplantae</taxon>
        <taxon>Streptophyta</taxon>
        <taxon>Embryophyta</taxon>
        <taxon>Tracheophyta</taxon>
        <taxon>Spermatophyta</taxon>
        <taxon>Magnoliopsida</taxon>
        <taxon>Liliopsida</taxon>
        <taxon>Poales</taxon>
        <taxon>Poaceae</taxon>
        <taxon>PACMAD clade</taxon>
        <taxon>Panicoideae</taxon>
        <taxon>Andropogonodae</taxon>
        <taxon>Andropogoneae</taxon>
        <taxon>Sorghinae</taxon>
        <taxon>Sorghum</taxon>
    </lineage>
</organism>
<reference evidence="1 2" key="1">
    <citation type="journal article" date="2009" name="Nature">
        <title>The Sorghum bicolor genome and the diversification of grasses.</title>
        <authorList>
            <person name="Paterson A.H."/>
            <person name="Bowers J.E."/>
            <person name="Bruggmann R."/>
            <person name="Dubchak I."/>
            <person name="Grimwood J."/>
            <person name="Gundlach H."/>
            <person name="Haberer G."/>
            <person name="Hellsten U."/>
            <person name="Mitros T."/>
            <person name="Poliakov A."/>
            <person name="Schmutz J."/>
            <person name="Spannagl M."/>
            <person name="Tang H."/>
            <person name="Wang X."/>
            <person name="Wicker T."/>
            <person name="Bharti A.K."/>
            <person name="Chapman J."/>
            <person name="Feltus F.A."/>
            <person name="Gowik U."/>
            <person name="Grigoriev I.V."/>
            <person name="Lyons E."/>
            <person name="Maher C.A."/>
            <person name="Martis M."/>
            <person name="Narechania A."/>
            <person name="Otillar R.P."/>
            <person name="Penning B.W."/>
            <person name="Salamov A.A."/>
            <person name="Wang Y."/>
            <person name="Zhang L."/>
            <person name="Carpita N.C."/>
            <person name="Freeling M."/>
            <person name="Gingle A.R."/>
            <person name="Hash C.T."/>
            <person name="Keller B."/>
            <person name="Klein P."/>
            <person name="Kresovich S."/>
            <person name="McCann M.C."/>
            <person name="Ming R."/>
            <person name="Peterson D.G."/>
            <person name="Mehboob-ur-Rahman"/>
            <person name="Ware D."/>
            <person name="Westhoff P."/>
            <person name="Mayer K.F."/>
            <person name="Messing J."/>
            <person name="Rokhsar D.S."/>
        </authorList>
    </citation>
    <scope>NUCLEOTIDE SEQUENCE [LARGE SCALE GENOMIC DNA]</scope>
    <source>
        <strain evidence="2">cv. BTx623</strain>
    </source>
</reference>
<proteinExistence type="predicted"/>
<reference evidence="2" key="2">
    <citation type="journal article" date="2018" name="Plant J.">
        <title>The Sorghum bicolor reference genome: improved assembly, gene annotations, a transcriptome atlas, and signatures of genome organization.</title>
        <authorList>
            <person name="McCormick R.F."/>
            <person name="Truong S.K."/>
            <person name="Sreedasyam A."/>
            <person name="Jenkins J."/>
            <person name="Shu S."/>
            <person name="Sims D."/>
            <person name="Kennedy M."/>
            <person name="Amirebrahimi M."/>
            <person name="Weers B.D."/>
            <person name="McKinley B."/>
            <person name="Mattison A."/>
            <person name="Morishige D.T."/>
            <person name="Grimwood J."/>
            <person name="Schmutz J."/>
            <person name="Mullet J.E."/>
        </authorList>
    </citation>
    <scope>NUCLEOTIDE SEQUENCE [LARGE SCALE GENOMIC DNA]</scope>
    <source>
        <strain evidence="2">cv. BTx623</strain>
    </source>
</reference>
<name>A0A1B6QCG6_SORBI</name>
<evidence type="ECO:0000313" key="2">
    <source>
        <dbReference type="Proteomes" id="UP000000768"/>
    </source>
</evidence>
<dbReference type="Proteomes" id="UP000000768">
    <property type="component" value="Chromosome 2"/>
</dbReference>
<evidence type="ECO:0000313" key="1">
    <source>
        <dbReference type="EMBL" id="KXG35616.1"/>
    </source>
</evidence>
<dbReference type="EMBL" id="CM000761">
    <property type="protein sequence ID" value="KXG35616.1"/>
    <property type="molecule type" value="Genomic_DNA"/>
</dbReference>
<dbReference type="AlphaFoldDB" id="A0A1B6QCG6"/>
<dbReference type="InParanoid" id="A0A1B6QCG6"/>
<keyword evidence="2" id="KW-1185">Reference proteome</keyword>
<accession>A0A1B6QCG6</accession>
<dbReference type="ExpressionAtlas" id="A0A1B6QCG6">
    <property type="expression patterns" value="baseline and differential"/>
</dbReference>